<dbReference type="Pfam" id="PF00583">
    <property type="entry name" value="Acetyltransf_1"/>
    <property type="match status" value="1"/>
</dbReference>
<dbReference type="PANTHER" id="PTHR43233:SF1">
    <property type="entry name" value="FAMILY N-ACETYLTRANSFERASE, PUTATIVE (AFU_ORTHOLOGUE AFUA_6G03350)-RELATED"/>
    <property type="match status" value="1"/>
</dbReference>
<dbReference type="Gene3D" id="3.40.630.30">
    <property type="match status" value="1"/>
</dbReference>
<gene>
    <name evidence="2" type="ORF">LX16_0389</name>
</gene>
<dbReference type="SUPFAM" id="SSF55729">
    <property type="entry name" value="Acyl-CoA N-acyltransferases (Nat)"/>
    <property type="match status" value="1"/>
</dbReference>
<keyword evidence="2" id="KW-0808">Transferase</keyword>
<dbReference type="InterPro" id="IPR053144">
    <property type="entry name" value="Acetyltransferase_Butenolide"/>
</dbReference>
<dbReference type="AlphaFoldDB" id="A0A562V9Y7"/>
<feature type="domain" description="N-acetyltransferase" evidence="1">
    <location>
        <begin position="6"/>
        <end position="140"/>
    </location>
</feature>
<protein>
    <submittedName>
        <fullName evidence="2">N-acetylglutamate synthase-like GNAT family acetyltransferase</fullName>
    </submittedName>
</protein>
<evidence type="ECO:0000313" key="2">
    <source>
        <dbReference type="EMBL" id="TWJ14700.1"/>
    </source>
</evidence>
<dbReference type="PROSITE" id="PS51186">
    <property type="entry name" value="GNAT"/>
    <property type="match status" value="1"/>
</dbReference>
<sequence>MSQNDFTLRLGAAAVDLDWLHDRLSTDTYWAIGRSRERVTALVRNSRCYSVFGPDGRQVGFARLVTDSVTFAWLSDVYVDRTVRGRGVSRILLDRVVADCESLGLRRVLLATDDAEELYRRYGFTPVAEDHYRWMALTWPDHPA</sequence>
<keyword evidence="3" id="KW-1185">Reference proteome</keyword>
<accession>A0A562V9Y7</accession>
<dbReference type="CDD" id="cd04301">
    <property type="entry name" value="NAT_SF"/>
    <property type="match status" value="1"/>
</dbReference>
<comment type="caution">
    <text evidence="2">The sequence shown here is derived from an EMBL/GenBank/DDBJ whole genome shotgun (WGS) entry which is preliminary data.</text>
</comment>
<reference evidence="2 3" key="1">
    <citation type="journal article" date="2013" name="Stand. Genomic Sci.">
        <title>Genomic Encyclopedia of Type Strains, Phase I: The one thousand microbial genomes (KMG-I) project.</title>
        <authorList>
            <person name="Kyrpides N.C."/>
            <person name="Woyke T."/>
            <person name="Eisen J.A."/>
            <person name="Garrity G."/>
            <person name="Lilburn T.G."/>
            <person name="Beck B.J."/>
            <person name="Whitman W.B."/>
            <person name="Hugenholtz P."/>
            <person name="Klenk H.P."/>
        </authorList>
    </citation>
    <scope>NUCLEOTIDE SEQUENCE [LARGE SCALE GENOMIC DNA]</scope>
    <source>
        <strain evidence="2 3">DSM 45044</strain>
    </source>
</reference>
<dbReference type="Proteomes" id="UP000321617">
    <property type="component" value="Unassembled WGS sequence"/>
</dbReference>
<dbReference type="PANTHER" id="PTHR43233">
    <property type="entry name" value="FAMILY N-ACETYLTRANSFERASE, PUTATIVE (AFU_ORTHOLOGUE AFUA_6G03350)-RELATED"/>
    <property type="match status" value="1"/>
</dbReference>
<evidence type="ECO:0000313" key="3">
    <source>
        <dbReference type="Proteomes" id="UP000321617"/>
    </source>
</evidence>
<dbReference type="RefSeq" id="WP_211354232.1">
    <property type="nucleotide sequence ID" value="NZ_BAABIJ010000001.1"/>
</dbReference>
<dbReference type="GO" id="GO:0016747">
    <property type="term" value="F:acyltransferase activity, transferring groups other than amino-acyl groups"/>
    <property type="evidence" value="ECO:0007669"/>
    <property type="project" value="InterPro"/>
</dbReference>
<evidence type="ECO:0000259" key="1">
    <source>
        <dbReference type="PROSITE" id="PS51186"/>
    </source>
</evidence>
<dbReference type="InterPro" id="IPR016181">
    <property type="entry name" value="Acyl_CoA_acyltransferase"/>
</dbReference>
<organism evidence="2 3">
    <name type="scientific">Stackebrandtia albiflava</name>
    <dbReference type="NCBI Taxonomy" id="406432"/>
    <lineage>
        <taxon>Bacteria</taxon>
        <taxon>Bacillati</taxon>
        <taxon>Actinomycetota</taxon>
        <taxon>Actinomycetes</taxon>
        <taxon>Glycomycetales</taxon>
        <taxon>Glycomycetaceae</taxon>
        <taxon>Stackebrandtia</taxon>
    </lineage>
</organism>
<dbReference type="EMBL" id="VLLL01000005">
    <property type="protein sequence ID" value="TWJ14700.1"/>
    <property type="molecule type" value="Genomic_DNA"/>
</dbReference>
<name>A0A562V9Y7_9ACTN</name>
<proteinExistence type="predicted"/>
<dbReference type="InterPro" id="IPR000182">
    <property type="entry name" value="GNAT_dom"/>
</dbReference>